<sequence>MKQSVIKGEEIFKDLSQSLSMAKNNILVVTAWFTDQELLSILEIKQKEGIPVSVVIGDNKENEKLNFNNLIGSGGTLTKIKGKGYGMMHQKYCVIDNNVAYHGSYNWSVNARRNNSESVIKTDHSDTIRDLINDFKILTMVKEEEEQSVPKVKTNSFINKLFGKRNLDKEIVIPQIENNTQEVDNAVISIDDIYKSIISAEAKKTDFDSVKSKGYALSKEVSGDHNVLTKSMNSLYHLYISDNAENVELKEKLIQKINQKTEELIQLEEIERAKKSASDEVYDLTKQKEYSFEKTKLAQELDLTNKDIEAHTKSIETLKDKINKVKDQIIGLELEFMKPAFNWLAFLPYLIFILGLGTFLMLFYSSSLYIMIYSLQDSMELIKAGVPLEDINPQVFESRALSKSFGKEGIAGYFIVLFFFVPLVIAYISHLKDDLKEKRNFWDYTKMGLCYVVVFFIDVFIAAKVTNTIVEIKKEAKQLAPDYVLTFNELITDLNFWLVFCLGAIPFIFLAILIDKLSIFFKERSPEIEKKKLKFKKKALDKKTKEYITEIDEFEVKIKEKEREVVRIKNEIVQIDNKMTFLPLEVNNQKAANGNLIDKRIEYIKNKASLFLNDIDNDNISISFSTLNHRISAFIEGWIEWLHDEYSIEKATLMSESAEKIIDRWLEEKSTVTK</sequence>
<dbReference type="InterPro" id="IPR051406">
    <property type="entry name" value="PLD_domain"/>
</dbReference>
<comment type="caution">
    <text evidence="10">The sequence shown here is derived from an EMBL/GenBank/DDBJ whole genome shotgun (WGS) entry which is preliminary data.</text>
</comment>
<feature type="domain" description="PLD phosphodiesterase" evidence="9">
    <location>
        <begin position="84"/>
        <end position="111"/>
    </location>
</feature>
<protein>
    <recommendedName>
        <fullName evidence="3">phospholipase D</fullName>
        <ecNumber evidence="3">3.1.4.4</ecNumber>
    </recommendedName>
</protein>
<comment type="catalytic activity">
    <reaction evidence="1">
        <text>a 1,2-diacyl-sn-glycero-3-phosphocholine + H2O = a 1,2-diacyl-sn-glycero-3-phosphate + choline + H(+)</text>
        <dbReference type="Rhea" id="RHEA:14445"/>
        <dbReference type="ChEBI" id="CHEBI:15354"/>
        <dbReference type="ChEBI" id="CHEBI:15377"/>
        <dbReference type="ChEBI" id="CHEBI:15378"/>
        <dbReference type="ChEBI" id="CHEBI:57643"/>
        <dbReference type="ChEBI" id="CHEBI:58608"/>
        <dbReference type="EC" id="3.1.4.4"/>
    </reaction>
</comment>
<organism evidence="10 11">
    <name type="scientific">Gelidibacter gilvus</name>
    <dbReference type="NCBI Taxonomy" id="59602"/>
    <lineage>
        <taxon>Bacteria</taxon>
        <taxon>Pseudomonadati</taxon>
        <taxon>Bacteroidota</taxon>
        <taxon>Flavobacteriia</taxon>
        <taxon>Flavobacteriales</taxon>
        <taxon>Flavobacteriaceae</taxon>
        <taxon>Gelidibacter</taxon>
    </lineage>
</organism>
<dbReference type="GO" id="GO:0006793">
    <property type="term" value="P:phosphorus metabolic process"/>
    <property type="evidence" value="ECO:0007669"/>
    <property type="project" value="UniProtKB-ARBA"/>
</dbReference>
<dbReference type="Pfam" id="PF13091">
    <property type="entry name" value="PLDc_2"/>
    <property type="match status" value="1"/>
</dbReference>
<comment type="similarity">
    <text evidence="2">Belongs to the phospholipase D family.</text>
</comment>
<keyword evidence="5" id="KW-0442">Lipid degradation</keyword>
<keyword evidence="4" id="KW-0378">Hydrolase</keyword>
<dbReference type="GO" id="GO:0016042">
    <property type="term" value="P:lipid catabolic process"/>
    <property type="evidence" value="ECO:0007669"/>
    <property type="project" value="UniProtKB-KW"/>
</dbReference>
<evidence type="ECO:0000256" key="4">
    <source>
        <dbReference type="ARBA" id="ARBA00022801"/>
    </source>
</evidence>
<evidence type="ECO:0000256" key="8">
    <source>
        <dbReference type="SAM" id="Phobius"/>
    </source>
</evidence>
<dbReference type="Proteomes" id="UP000289792">
    <property type="component" value="Unassembled WGS sequence"/>
</dbReference>
<proteinExistence type="inferred from homology"/>
<gene>
    <name evidence="10" type="ORF">ESZ48_04250</name>
</gene>
<feature type="coiled-coil region" evidence="7">
    <location>
        <begin position="544"/>
        <end position="578"/>
    </location>
</feature>
<dbReference type="InterPro" id="IPR025202">
    <property type="entry name" value="PLD-like_dom"/>
</dbReference>
<keyword evidence="6" id="KW-0443">Lipid metabolism</keyword>
<dbReference type="EC" id="3.1.4.4" evidence="3"/>
<dbReference type="OrthoDB" id="9762009at2"/>
<evidence type="ECO:0000313" key="11">
    <source>
        <dbReference type="Proteomes" id="UP000289792"/>
    </source>
</evidence>
<accession>A0A4Q0XHN7</accession>
<feature type="transmembrane region" description="Helical" evidence="8">
    <location>
        <begin position="410"/>
        <end position="428"/>
    </location>
</feature>
<evidence type="ECO:0000259" key="9">
    <source>
        <dbReference type="PROSITE" id="PS50035"/>
    </source>
</evidence>
<evidence type="ECO:0000313" key="10">
    <source>
        <dbReference type="EMBL" id="RXJ51095.1"/>
    </source>
</evidence>
<evidence type="ECO:0000256" key="5">
    <source>
        <dbReference type="ARBA" id="ARBA00022963"/>
    </source>
</evidence>
<dbReference type="SUPFAM" id="SSF56024">
    <property type="entry name" value="Phospholipase D/nuclease"/>
    <property type="match status" value="1"/>
</dbReference>
<evidence type="ECO:0000256" key="7">
    <source>
        <dbReference type="SAM" id="Coils"/>
    </source>
</evidence>
<feature type="transmembrane region" description="Helical" evidence="8">
    <location>
        <begin position="449"/>
        <end position="470"/>
    </location>
</feature>
<evidence type="ECO:0000256" key="2">
    <source>
        <dbReference type="ARBA" id="ARBA00008664"/>
    </source>
</evidence>
<reference evidence="10 11" key="1">
    <citation type="submission" date="2019-01" db="EMBL/GenBank/DDBJ databases">
        <title>Genome sequence of the Antarctic species Gelidibacter gilvus ACAM 158(T).</title>
        <authorList>
            <person name="Bowman J.P."/>
        </authorList>
    </citation>
    <scope>NUCLEOTIDE SEQUENCE [LARGE SCALE GENOMIC DNA]</scope>
    <source>
        <strain evidence="10 11">IC158</strain>
    </source>
</reference>
<evidence type="ECO:0000256" key="6">
    <source>
        <dbReference type="ARBA" id="ARBA00023098"/>
    </source>
</evidence>
<dbReference type="InterPro" id="IPR001736">
    <property type="entry name" value="PLipase_D/transphosphatidylase"/>
</dbReference>
<dbReference type="GO" id="GO:0016891">
    <property type="term" value="F:RNA endonuclease activity producing 5'-phosphomonoesters, hydrolytic mechanism"/>
    <property type="evidence" value="ECO:0007669"/>
    <property type="project" value="TreeGrafter"/>
</dbReference>
<feature type="transmembrane region" description="Helical" evidence="8">
    <location>
        <begin position="494"/>
        <end position="514"/>
    </location>
</feature>
<keyword evidence="8" id="KW-0472">Membrane</keyword>
<keyword evidence="8" id="KW-0812">Transmembrane</keyword>
<dbReference type="EMBL" id="SDDZ01000002">
    <property type="protein sequence ID" value="RXJ51095.1"/>
    <property type="molecule type" value="Genomic_DNA"/>
</dbReference>
<keyword evidence="8" id="KW-1133">Transmembrane helix</keyword>
<name>A0A4Q0XHN7_9FLAO</name>
<dbReference type="AlphaFoldDB" id="A0A4Q0XHN7"/>
<keyword evidence="7" id="KW-0175">Coiled coil</keyword>
<dbReference type="Gene3D" id="3.30.870.10">
    <property type="entry name" value="Endonuclease Chain A"/>
    <property type="match status" value="1"/>
</dbReference>
<evidence type="ECO:0000256" key="3">
    <source>
        <dbReference type="ARBA" id="ARBA00012027"/>
    </source>
</evidence>
<feature type="coiled-coil region" evidence="7">
    <location>
        <begin position="250"/>
        <end position="335"/>
    </location>
</feature>
<dbReference type="RefSeq" id="WP_129016091.1">
    <property type="nucleotide sequence ID" value="NZ_SDDZ01000002.1"/>
</dbReference>
<keyword evidence="11" id="KW-1185">Reference proteome</keyword>
<evidence type="ECO:0000256" key="1">
    <source>
        <dbReference type="ARBA" id="ARBA00000798"/>
    </source>
</evidence>
<dbReference type="PANTHER" id="PTHR43856">
    <property type="entry name" value="CARDIOLIPIN HYDROLASE"/>
    <property type="match status" value="1"/>
</dbReference>
<dbReference type="PROSITE" id="PS50035">
    <property type="entry name" value="PLD"/>
    <property type="match status" value="1"/>
</dbReference>
<dbReference type="PANTHER" id="PTHR43856:SF1">
    <property type="entry name" value="MITOCHONDRIAL CARDIOLIPIN HYDROLASE"/>
    <property type="match status" value="1"/>
</dbReference>
<feature type="transmembrane region" description="Helical" evidence="8">
    <location>
        <begin position="346"/>
        <end position="372"/>
    </location>
</feature>
<dbReference type="GO" id="GO:0004630">
    <property type="term" value="F:phospholipase D activity"/>
    <property type="evidence" value="ECO:0007669"/>
    <property type="project" value="UniProtKB-EC"/>
</dbReference>